<keyword evidence="1" id="KW-0812">Transmembrane</keyword>
<gene>
    <name evidence="2" type="ORF">STRAU_0317</name>
</gene>
<organism evidence="2 3">
    <name type="scientific">Streptomyces aurantiacus JA 4570</name>
    <dbReference type="NCBI Taxonomy" id="1286094"/>
    <lineage>
        <taxon>Bacteria</taxon>
        <taxon>Bacillati</taxon>
        <taxon>Actinomycetota</taxon>
        <taxon>Actinomycetes</taxon>
        <taxon>Kitasatosporales</taxon>
        <taxon>Streptomycetaceae</taxon>
        <taxon>Streptomyces</taxon>
        <taxon>Streptomyces aurantiacus group</taxon>
    </lineage>
</organism>
<reference evidence="2 3" key="1">
    <citation type="submission" date="2013-02" db="EMBL/GenBank/DDBJ databases">
        <title>Draft Genome Sequence of Streptomyces aurantiacus, Which Produces Setomimycin.</title>
        <authorList>
            <person name="Gruening B.A."/>
            <person name="Praeg A."/>
            <person name="Erxleben A."/>
            <person name="Guenther S."/>
            <person name="Mueller M."/>
        </authorList>
    </citation>
    <scope>NUCLEOTIDE SEQUENCE [LARGE SCALE GENOMIC DNA]</scope>
    <source>
        <strain evidence="2 3">JA 4570</strain>
    </source>
</reference>
<keyword evidence="3" id="KW-1185">Reference proteome</keyword>
<evidence type="ECO:0000313" key="2">
    <source>
        <dbReference type="EMBL" id="EPH46620.1"/>
    </source>
</evidence>
<proteinExistence type="predicted"/>
<evidence type="ECO:0000256" key="1">
    <source>
        <dbReference type="SAM" id="Phobius"/>
    </source>
</evidence>
<evidence type="ECO:0000313" key="3">
    <source>
        <dbReference type="Proteomes" id="UP000014629"/>
    </source>
</evidence>
<dbReference type="AlphaFoldDB" id="S4A791"/>
<comment type="caution">
    <text evidence="2">The sequence shown here is derived from an EMBL/GenBank/DDBJ whole genome shotgun (WGS) entry which is preliminary data.</text>
</comment>
<sequence length="38" mass="3879">MPPAPITTDSGLFVWVAAGLAVAEVTGVLMAPEPREPS</sequence>
<name>S4A791_9ACTN</name>
<protein>
    <submittedName>
        <fullName evidence="2">Uncharacterized protein</fullName>
    </submittedName>
</protein>
<accession>S4A791</accession>
<dbReference type="EMBL" id="AOPZ01000013">
    <property type="protein sequence ID" value="EPH46620.1"/>
    <property type="molecule type" value="Genomic_DNA"/>
</dbReference>
<dbReference type="Proteomes" id="UP000014629">
    <property type="component" value="Unassembled WGS sequence"/>
</dbReference>
<feature type="transmembrane region" description="Helical" evidence="1">
    <location>
        <begin position="12"/>
        <end position="31"/>
    </location>
</feature>
<keyword evidence="1" id="KW-1133">Transmembrane helix</keyword>
<keyword evidence="1" id="KW-0472">Membrane</keyword>